<dbReference type="InterPro" id="IPR001509">
    <property type="entry name" value="Epimerase_deHydtase"/>
</dbReference>
<dbReference type="InterPro" id="IPR036291">
    <property type="entry name" value="NAD(P)-bd_dom_sf"/>
</dbReference>
<dbReference type="NCBIfam" id="TIGR02622">
    <property type="entry name" value="CDP_4_6_dhtase"/>
    <property type="match status" value="1"/>
</dbReference>
<dbReference type="CDD" id="cd05252">
    <property type="entry name" value="CDP_GD_SDR_e"/>
    <property type="match status" value="1"/>
</dbReference>
<dbReference type="GO" id="GO:0047733">
    <property type="term" value="F:CDP-glucose 4,6-dehydratase activity"/>
    <property type="evidence" value="ECO:0007669"/>
    <property type="project" value="UniProtKB-EC"/>
</dbReference>
<dbReference type="Gene3D" id="3.90.25.10">
    <property type="entry name" value="UDP-galactose 4-epimerase, domain 1"/>
    <property type="match status" value="1"/>
</dbReference>
<keyword evidence="4" id="KW-0456">Lyase</keyword>
<evidence type="ECO:0000313" key="5">
    <source>
        <dbReference type="Proteomes" id="UP001223420"/>
    </source>
</evidence>
<organism evidence="4 5">
    <name type="scientific">Methylobacterium brachiatum</name>
    <dbReference type="NCBI Taxonomy" id="269660"/>
    <lineage>
        <taxon>Bacteria</taxon>
        <taxon>Pseudomonadati</taxon>
        <taxon>Pseudomonadota</taxon>
        <taxon>Alphaproteobacteria</taxon>
        <taxon>Hyphomicrobiales</taxon>
        <taxon>Methylobacteriaceae</taxon>
        <taxon>Methylobacterium</taxon>
    </lineage>
</organism>
<dbReference type="RefSeq" id="WP_230367075.1">
    <property type="nucleotide sequence ID" value="NZ_JAJALK010000009.1"/>
</dbReference>
<dbReference type="EMBL" id="JAUSWL010000008">
    <property type="protein sequence ID" value="MDQ0545286.1"/>
    <property type="molecule type" value="Genomic_DNA"/>
</dbReference>
<gene>
    <name evidence="4" type="ORF">QO001_004229</name>
</gene>
<dbReference type="AlphaFoldDB" id="A0AAJ1TV34"/>
<dbReference type="InterPro" id="IPR013445">
    <property type="entry name" value="CDP_4_6_deHydtase"/>
</dbReference>
<dbReference type="Pfam" id="PF01370">
    <property type="entry name" value="Epimerase"/>
    <property type="match status" value="1"/>
</dbReference>
<dbReference type="PANTHER" id="PTHR43000">
    <property type="entry name" value="DTDP-D-GLUCOSE 4,6-DEHYDRATASE-RELATED"/>
    <property type="match status" value="1"/>
</dbReference>
<comment type="caution">
    <text evidence="4">The sequence shown here is derived from an EMBL/GenBank/DDBJ whole genome shotgun (WGS) entry which is preliminary data.</text>
</comment>
<dbReference type="SUPFAM" id="SSF51735">
    <property type="entry name" value="NAD(P)-binding Rossmann-fold domains"/>
    <property type="match status" value="1"/>
</dbReference>
<reference evidence="4" key="1">
    <citation type="submission" date="2023-07" db="EMBL/GenBank/DDBJ databases">
        <title>Genomic Encyclopedia of Type Strains, Phase IV (KMG-IV): sequencing the most valuable type-strain genomes for metagenomic binning, comparative biology and taxonomic classification.</title>
        <authorList>
            <person name="Goeker M."/>
        </authorList>
    </citation>
    <scope>NUCLEOTIDE SEQUENCE</scope>
    <source>
        <strain evidence="4">DSM 19569</strain>
    </source>
</reference>
<comment type="similarity">
    <text evidence="2">Belongs to the NAD(P)-dependent epimerase/dehydratase family.</text>
</comment>
<feature type="domain" description="NAD-dependent epimerase/dehydratase" evidence="3">
    <location>
        <begin position="16"/>
        <end position="249"/>
    </location>
</feature>
<protein>
    <submittedName>
        <fullName evidence="4">CDP-glucose 4,6-dehydratase</fullName>
        <ecNumber evidence="4">4.2.1.45</ecNumber>
    </submittedName>
</protein>
<sequence length="379" mass="40533">MTLRNPDPGFWAGRRVLVTGHTGFKGAWLSLWLARLGARVTGYALVPETEPSLCALADLPARIDSRIGDVRDLAALTACVAEARPEIVLHLAAQALVRPSYTDPVGTYASNVMGTVHLLEAVRACPTVQAVVIVTSDKAYENREWVWAYREDEPMGGRDPYSNSKGCAELVTSAYRASFFGASGHPARVASARAGNVIGGGDWSLDRLVPDVVRAFGRGEPVEIRAPGAVRPWQHVLEPLSGYLRLAEALCGDDGARYAEGWNLGPADADCQPVSAVVAGLARGWGAGAHWRLAAGTHPHEATFLKVDASKARAHLAWDRRLRLAEALDWTGAWYRAQAQGADAAALTLEQIGRYEALAVSGDRDSADNVAGHWVGDSA</sequence>
<comment type="pathway">
    <text evidence="1">Bacterial outer membrane biogenesis; LPS O-antigen biosynthesis.</text>
</comment>
<evidence type="ECO:0000259" key="3">
    <source>
        <dbReference type="Pfam" id="PF01370"/>
    </source>
</evidence>
<dbReference type="Proteomes" id="UP001223420">
    <property type="component" value="Unassembled WGS sequence"/>
</dbReference>
<evidence type="ECO:0000313" key="4">
    <source>
        <dbReference type="EMBL" id="MDQ0545286.1"/>
    </source>
</evidence>
<accession>A0AAJ1TV34</accession>
<name>A0AAJ1TV34_9HYPH</name>
<proteinExistence type="inferred from homology"/>
<evidence type="ECO:0000256" key="2">
    <source>
        <dbReference type="ARBA" id="ARBA00007637"/>
    </source>
</evidence>
<evidence type="ECO:0000256" key="1">
    <source>
        <dbReference type="ARBA" id="ARBA00005125"/>
    </source>
</evidence>
<dbReference type="Gene3D" id="3.40.50.720">
    <property type="entry name" value="NAD(P)-binding Rossmann-like Domain"/>
    <property type="match status" value="1"/>
</dbReference>
<dbReference type="EC" id="4.2.1.45" evidence="4"/>